<reference evidence="2 3" key="1">
    <citation type="submission" date="2020-04" db="EMBL/GenBank/DDBJ databases">
        <title>Plant Genome Project.</title>
        <authorList>
            <person name="Zhang R.-G."/>
        </authorList>
    </citation>
    <scope>NUCLEOTIDE SEQUENCE [LARGE SCALE GENOMIC DNA]</scope>
    <source>
        <strain evidence="2">YNK0</strain>
        <tissue evidence="2">Leaf</tissue>
    </source>
</reference>
<evidence type="ECO:0008006" key="4">
    <source>
        <dbReference type="Google" id="ProtNLM"/>
    </source>
</evidence>
<evidence type="ECO:0000313" key="2">
    <source>
        <dbReference type="EMBL" id="KAF8390821.1"/>
    </source>
</evidence>
<keyword evidence="3" id="KW-1185">Reference proteome</keyword>
<dbReference type="EMBL" id="JABCRI010000017">
    <property type="protein sequence ID" value="KAF8390821.1"/>
    <property type="molecule type" value="Genomic_DNA"/>
</dbReference>
<evidence type="ECO:0000313" key="3">
    <source>
        <dbReference type="Proteomes" id="UP000655225"/>
    </source>
</evidence>
<protein>
    <recommendedName>
        <fullName evidence="4">Proteasome assembly chaperone 1</fullName>
    </recommendedName>
</protein>
<sequence length="258" mass="27823">MEGPNNPRFFEEDLNSFTSPSESPNLPSPFLLFSNPNSDFPLRPSLLILAISSPSLSIFHHLSSSKTLIGTLILPEISFSGNSIQPSLSDKSCNIYALQDHSTLLVSVQCSVASDRSHAVAKLLIGGSQISPDKVLIFDSVQSRNFRGKLSPGDSFAYKLETSSERNGVCTLKGLEPFPSGSMIEGLGAAILARCQMKKMKGALCVSWPDSGGFGVSSLLKSLLLKDVLPDLNLSLDLDDEDGLWTGRDSHLDSELYT</sequence>
<dbReference type="OMA" id="LCVSWPD"/>
<proteinExistence type="predicted"/>
<dbReference type="PANTHER" id="PTHR37227:SF2">
    <property type="entry name" value="OS01G0219000 PROTEIN"/>
    <property type="match status" value="1"/>
</dbReference>
<name>A0A834YPW3_TETSI</name>
<gene>
    <name evidence="2" type="ORF">HHK36_023120</name>
</gene>
<feature type="region of interest" description="Disordered" evidence="1">
    <location>
        <begin position="1"/>
        <end position="22"/>
    </location>
</feature>
<dbReference type="PANTHER" id="PTHR37227">
    <property type="entry name" value="OS01G0219000 PROTEIN"/>
    <property type="match status" value="1"/>
</dbReference>
<dbReference type="OrthoDB" id="17536at2759"/>
<evidence type="ECO:0000256" key="1">
    <source>
        <dbReference type="SAM" id="MobiDB-lite"/>
    </source>
</evidence>
<accession>A0A834YPW3</accession>
<organism evidence="2 3">
    <name type="scientific">Tetracentron sinense</name>
    <name type="common">Spur-leaf</name>
    <dbReference type="NCBI Taxonomy" id="13715"/>
    <lineage>
        <taxon>Eukaryota</taxon>
        <taxon>Viridiplantae</taxon>
        <taxon>Streptophyta</taxon>
        <taxon>Embryophyta</taxon>
        <taxon>Tracheophyta</taxon>
        <taxon>Spermatophyta</taxon>
        <taxon>Magnoliopsida</taxon>
        <taxon>Trochodendrales</taxon>
        <taxon>Trochodendraceae</taxon>
        <taxon>Tetracentron</taxon>
    </lineage>
</organism>
<dbReference type="Proteomes" id="UP000655225">
    <property type="component" value="Unassembled WGS sequence"/>
</dbReference>
<dbReference type="AlphaFoldDB" id="A0A834YPW3"/>
<comment type="caution">
    <text evidence="2">The sequence shown here is derived from an EMBL/GenBank/DDBJ whole genome shotgun (WGS) entry which is preliminary data.</text>
</comment>